<dbReference type="Proteomes" id="UP000188388">
    <property type="component" value="Unassembled WGS sequence"/>
</dbReference>
<dbReference type="EMBL" id="FTPD01000021">
    <property type="protein sequence ID" value="SIT56306.1"/>
    <property type="molecule type" value="Genomic_DNA"/>
</dbReference>
<reference evidence="2" key="1">
    <citation type="submission" date="2017-01" db="EMBL/GenBank/DDBJ databases">
        <authorList>
            <person name="Brunel B."/>
        </authorList>
    </citation>
    <scope>NUCLEOTIDE SEQUENCE [LARGE SCALE GENOMIC DNA]</scope>
</reference>
<evidence type="ECO:0000313" key="1">
    <source>
        <dbReference type="EMBL" id="SIT56306.1"/>
    </source>
</evidence>
<organism evidence="1 2">
    <name type="scientific">Mesorhizobium prunaredense</name>
    <dbReference type="NCBI Taxonomy" id="1631249"/>
    <lineage>
        <taxon>Bacteria</taxon>
        <taxon>Pseudomonadati</taxon>
        <taxon>Pseudomonadota</taxon>
        <taxon>Alphaproteobacteria</taxon>
        <taxon>Hyphomicrobiales</taxon>
        <taxon>Phyllobacteriaceae</taxon>
        <taxon>Mesorhizobium</taxon>
    </lineage>
</organism>
<protein>
    <submittedName>
        <fullName evidence="1">Uncharacterized protein</fullName>
    </submittedName>
</protein>
<name>A0A1R3V8W3_9HYPH</name>
<sequence length="59" mass="6866">MVFSLKRIPYLSGNVRGDHNHHPPATRRRDLDGVVRRTRTDTVKEAEERLVPDWSKSLV</sequence>
<accession>A0A1R3V8W3</accession>
<keyword evidence="2" id="KW-1185">Reference proteome</keyword>
<evidence type="ECO:0000313" key="2">
    <source>
        <dbReference type="Proteomes" id="UP000188388"/>
    </source>
</evidence>
<proteinExistence type="predicted"/>
<dbReference type="AlphaFoldDB" id="A0A1R3V8W3"/>
<gene>
    <name evidence="1" type="ORF">BQ8794_280045</name>
</gene>